<keyword evidence="4" id="KW-1185">Reference proteome</keyword>
<dbReference type="PROSITE" id="PS50887">
    <property type="entry name" value="GGDEF"/>
    <property type="match status" value="1"/>
</dbReference>
<dbReference type="InterPro" id="IPR029787">
    <property type="entry name" value="Nucleotide_cyclase"/>
</dbReference>
<dbReference type="FunFam" id="3.30.70.270:FF:000001">
    <property type="entry name" value="Diguanylate cyclase domain protein"/>
    <property type="match status" value="1"/>
</dbReference>
<dbReference type="InterPro" id="IPR000160">
    <property type="entry name" value="GGDEF_dom"/>
</dbReference>
<evidence type="ECO:0000313" key="3">
    <source>
        <dbReference type="EMBL" id="SFK41544.1"/>
    </source>
</evidence>
<proteinExistence type="predicted"/>
<dbReference type="OrthoDB" id="9759607at2"/>
<dbReference type="EMBL" id="FOSB01000013">
    <property type="protein sequence ID" value="SFK41544.1"/>
    <property type="molecule type" value="Genomic_DNA"/>
</dbReference>
<dbReference type="SUPFAM" id="SSF55073">
    <property type="entry name" value="Nucleotide cyclase"/>
    <property type="match status" value="1"/>
</dbReference>
<dbReference type="PROSITE" id="PS50112">
    <property type="entry name" value="PAS"/>
    <property type="match status" value="1"/>
</dbReference>
<reference evidence="4" key="1">
    <citation type="submission" date="2016-10" db="EMBL/GenBank/DDBJ databases">
        <authorList>
            <person name="Varghese N."/>
            <person name="Submissions S."/>
        </authorList>
    </citation>
    <scope>NUCLEOTIDE SEQUENCE [LARGE SCALE GENOMIC DNA]</scope>
    <source>
        <strain evidence="4">CGMCC 1.3704</strain>
    </source>
</reference>
<dbReference type="Pfam" id="PF00990">
    <property type="entry name" value="GGDEF"/>
    <property type="match status" value="1"/>
</dbReference>
<dbReference type="SMART" id="SM00091">
    <property type="entry name" value="PAS"/>
    <property type="match status" value="1"/>
</dbReference>
<accession>A0A1I3ZBR2</accession>
<dbReference type="SUPFAM" id="SSF55785">
    <property type="entry name" value="PYP-like sensor domain (PAS domain)"/>
    <property type="match status" value="1"/>
</dbReference>
<dbReference type="Gene3D" id="3.30.70.270">
    <property type="match status" value="1"/>
</dbReference>
<dbReference type="Proteomes" id="UP000183557">
    <property type="component" value="Unassembled WGS sequence"/>
</dbReference>
<dbReference type="InterPro" id="IPR013767">
    <property type="entry name" value="PAS_fold"/>
</dbReference>
<gene>
    <name evidence="3" type="ORF">SAMN04487936_11389</name>
</gene>
<dbReference type="CDD" id="cd01949">
    <property type="entry name" value="GGDEF"/>
    <property type="match status" value="1"/>
</dbReference>
<dbReference type="CDD" id="cd00130">
    <property type="entry name" value="PAS"/>
    <property type="match status" value="1"/>
</dbReference>
<evidence type="ECO:0000313" key="4">
    <source>
        <dbReference type="Proteomes" id="UP000183557"/>
    </source>
</evidence>
<dbReference type="SMART" id="SM00267">
    <property type="entry name" value="GGDEF"/>
    <property type="match status" value="1"/>
</dbReference>
<dbReference type="Gene3D" id="3.30.450.20">
    <property type="entry name" value="PAS domain"/>
    <property type="match status" value="1"/>
</dbReference>
<name>A0A1I3ZBR2_HALDA</name>
<dbReference type="Pfam" id="PF00989">
    <property type="entry name" value="PAS"/>
    <property type="match status" value="1"/>
</dbReference>
<dbReference type="InterPro" id="IPR043128">
    <property type="entry name" value="Rev_trsase/Diguanyl_cyclase"/>
</dbReference>
<dbReference type="PANTHER" id="PTHR44757:SF2">
    <property type="entry name" value="BIOFILM ARCHITECTURE MAINTENANCE PROTEIN MBAA"/>
    <property type="match status" value="1"/>
</dbReference>
<dbReference type="InterPro" id="IPR000014">
    <property type="entry name" value="PAS"/>
</dbReference>
<dbReference type="AlphaFoldDB" id="A0A1I3ZBR2"/>
<sequence>MEVIQSVGNNQSLLKNLLQQLSDAIAIIEVIDEKALYTYFNPTMKRVYGELENCFLADIYCEKKYTPLWKTLKEADSSPKQLVNGSDAENAPYYVDYKIQSIKRGSVYLLFIKMDAGTAFDLLEKKERELSESESRYESLVETSPDAVFVHDEKDQIVYVNQSGLRMIGAERKTDLLGKDIKSFVHNESAQSVRDRIAILLAGGFVKGPIERQMKRLDGSVIDVEVHGSVVKYQEVKAVQSICRNISERRKQQEQLEEMAFYDQLTQVPNRRSFFEKLEKEWKRVEEQKSILALLFFDLDNFKQINDRYGHQVGDELLVIFTKRLNQGLRKSDTLSRLGGDEFVILLTDLNSVDHPRLVADRMLDRVLQPIHLQGSEIEISVSIGVSIYPEHGTSQGDLLTKADRALYVAKENGRRSVSVYSPE</sequence>
<protein>
    <submittedName>
        <fullName evidence="3">PAS domain S-box-containing protein/diguanylate cyclase (GGDEF) domain-containing protein</fullName>
    </submittedName>
</protein>
<feature type="domain" description="GGDEF" evidence="2">
    <location>
        <begin position="290"/>
        <end position="423"/>
    </location>
</feature>
<evidence type="ECO:0000259" key="1">
    <source>
        <dbReference type="PROSITE" id="PS50112"/>
    </source>
</evidence>
<dbReference type="InterPro" id="IPR035965">
    <property type="entry name" value="PAS-like_dom_sf"/>
</dbReference>
<dbReference type="InterPro" id="IPR001610">
    <property type="entry name" value="PAC"/>
</dbReference>
<dbReference type="SMART" id="SM00086">
    <property type="entry name" value="PAC"/>
    <property type="match status" value="1"/>
</dbReference>
<evidence type="ECO:0000259" key="2">
    <source>
        <dbReference type="PROSITE" id="PS50887"/>
    </source>
</evidence>
<dbReference type="NCBIfam" id="TIGR00254">
    <property type="entry name" value="GGDEF"/>
    <property type="match status" value="1"/>
</dbReference>
<feature type="domain" description="PAS" evidence="1">
    <location>
        <begin position="133"/>
        <end position="204"/>
    </location>
</feature>
<dbReference type="NCBIfam" id="TIGR00229">
    <property type="entry name" value="sensory_box"/>
    <property type="match status" value="1"/>
</dbReference>
<organism evidence="3 4">
    <name type="scientific">Halobacillus dabanensis</name>
    <dbReference type="NCBI Taxonomy" id="240302"/>
    <lineage>
        <taxon>Bacteria</taxon>
        <taxon>Bacillati</taxon>
        <taxon>Bacillota</taxon>
        <taxon>Bacilli</taxon>
        <taxon>Bacillales</taxon>
        <taxon>Bacillaceae</taxon>
        <taxon>Halobacillus</taxon>
    </lineage>
</organism>
<dbReference type="PANTHER" id="PTHR44757">
    <property type="entry name" value="DIGUANYLATE CYCLASE DGCP"/>
    <property type="match status" value="1"/>
</dbReference>
<dbReference type="InterPro" id="IPR052155">
    <property type="entry name" value="Biofilm_reg_signaling"/>
</dbReference>